<dbReference type="GO" id="GO:0006508">
    <property type="term" value="P:proteolysis"/>
    <property type="evidence" value="ECO:0007669"/>
    <property type="project" value="UniProtKB-KW"/>
</dbReference>
<organism evidence="5 6">
    <name type="scientific">Martelella lutilitoris</name>
    <dbReference type="NCBI Taxonomy" id="2583532"/>
    <lineage>
        <taxon>Bacteria</taxon>
        <taxon>Pseudomonadati</taxon>
        <taxon>Pseudomonadota</taxon>
        <taxon>Alphaproteobacteria</taxon>
        <taxon>Hyphomicrobiales</taxon>
        <taxon>Aurantimonadaceae</taxon>
        <taxon>Martelella</taxon>
    </lineage>
</organism>
<accession>A0A5C4JMY8</accession>
<reference evidence="5 6" key="1">
    <citation type="submission" date="2019-06" db="EMBL/GenBank/DDBJ databases">
        <title>Martelella lutilitoris sp. nov., isolated from a tidal mudflat.</title>
        <authorList>
            <person name="Kim Y.-J."/>
        </authorList>
    </citation>
    <scope>NUCLEOTIDE SEQUENCE [LARGE SCALE GENOMIC DNA]</scope>
    <source>
        <strain evidence="5 6">GH2-6</strain>
    </source>
</reference>
<dbReference type="GO" id="GO:0008233">
    <property type="term" value="F:peptidase activity"/>
    <property type="evidence" value="ECO:0007669"/>
    <property type="project" value="UniProtKB-KW"/>
</dbReference>
<dbReference type="EMBL" id="VCLB01000008">
    <property type="protein sequence ID" value="TNB46816.1"/>
    <property type="molecule type" value="Genomic_DNA"/>
</dbReference>
<sequence>MTMTLLKRAVARRPEIRADGDTKTAVGYAALFNSDADIGGLFVERIAPGAFAETLRKSDVRALIDHDPGRVIGRSSANTLRLTEDDKGLRVEIDLPDTTDGRDLAVLLERGDISGMSFGFYVVKQEWDETVEPWKRTIIAADLMEVSAVAFPAYDDTQLAMRDLEAAKRDRARTNFHAAARRLRMKATLDLRSRSKA</sequence>
<evidence type="ECO:0000256" key="3">
    <source>
        <dbReference type="ARBA" id="ARBA00022801"/>
    </source>
</evidence>
<evidence type="ECO:0000313" key="6">
    <source>
        <dbReference type="Proteomes" id="UP000307874"/>
    </source>
</evidence>
<dbReference type="AlphaFoldDB" id="A0A5C4JMY8"/>
<feature type="domain" description="Prohead serine protease" evidence="4">
    <location>
        <begin position="17"/>
        <end position="168"/>
    </location>
</feature>
<protein>
    <submittedName>
        <fullName evidence="5">HK97 family phage prohead protease</fullName>
    </submittedName>
</protein>
<comment type="caution">
    <text evidence="5">The sequence shown here is derived from an EMBL/GenBank/DDBJ whole genome shotgun (WGS) entry which is preliminary data.</text>
</comment>
<keyword evidence="3" id="KW-0378">Hydrolase</keyword>
<dbReference type="NCBIfam" id="TIGR01543">
    <property type="entry name" value="proheadase_HK97"/>
    <property type="match status" value="1"/>
</dbReference>
<dbReference type="Pfam" id="PF04586">
    <property type="entry name" value="Peptidase_S78"/>
    <property type="match status" value="1"/>
</dbReference>
<evidence type="ECO:0000256" key="2">
    <source>
        <dbReference type="ARBA" id="ARBA00022670"/>
    </source>
</evidence>
<evidence type="ECO:0000313" key="5">
    <source>
        <dbReference type="EMBL" id="TNB46816.1"/>
    </source>
</evidence>
<dbReference type="InterPro" id="IPR054613">
    <property type="entry name" value="Peptidase_S78_dom"/>
</dbReference>
<keyword evidence="1" id="KW-1188">Viral release from host cell</keyword>
<evidence type="ECO:0000256" key="1">
    <source>
        <dbReference type="ARBA" id="ARBA00022612"/>
    </source>
</evidence>
<keyword evidence="2 5" id="KW-0645">Protease</keyword>
<proteinExistence type="predicted"/>
<dbReference type="OrthoDB" id="9804926at2"/>
<evidence type="ECO:0000259" key="4">
    <source>
        <dbReference type="Pfam" id="PF04586"/>
    </source>
</evidence>
<name>A0A5C4JMY8_9HYPH</name>
<gene>
    <name evidence="5" type="ORF">FF124_14760</name>
</gene>
<keyword evidence="6" id="KW-1185">Reference proteome</keyword>
<dbReference type="InterPro" id="IPR006433">
    <property type="entry name" value="Prohead_protease"/>
</dbReference>
<dbReference type="Proteomes" id="UP000307874">
    <property type="component" value="Unassembled WGS sequence"/>
</dbReference>